<evidence type="ECO:0000313" key="2">
    <source>
        <dbReference type="EMBL" id="KAF2552891.1"/>
    </source>
</evidence>
<proteinExistence type="predicted"/>
<gene>
    <name evidence="2" type="ORF">F2Q68_00035171</name>
</gene>
<name>A0A8S9H1W8_BRACR</name>
<sequence length="179" mass="20319">MQDSTCANVISFKGGEQKRKRPDLETTPRKTEKKVSDQGSRSQDLAELFWQSRNITALEEKREPTCEPVVTRPSVRSARSLRCDRARAKLGRYVATELEPKLGRYIATERSSAWSLRNDRARAEARSLHSDRASVPLGRYVATELFRNIDTTISPCILVYPSMLSPEDRSEPVSCFPPF</sequence>
<evidence type="ECO:0000256" key="1">
    <source>
        <dbReference type="SAM" id="MobiDB-lite"/>
    </source>
</evidence>
<protein>
    <submittedName>
        <fullName evidence="2">Uncharacterized protein</fullName>
    </submittedName>
</protein>
<feature type="compositionally biased region" description="Basic and acidic residues" evidence="1">
    <location>
        <begin position="22"/>
        <end position="36"/>
    </location>
</feature>
<feature type="region of interest" description="Disordered" evidence="1">
    <location>
        <begin position="1"/>
        <end position="43"/>
    </location>
</feature>
<organism evidence="2 3">
    <name type="scientific">Brassica cretica</name>
    <name type="common">Mustard</name>
    <dbReference type="NCBI Taxonomy" id="69181"/>
    <lineage>
        <taxon>Eukaryota</taxon>
        <taxon>Viridiplantae</taxon>
        <taxon>Streptophyta</taxon>
        <taxon>Embryophyta</taxon>
        <taxon>Tracheophyta</taxon>
        <taxon>Spermatophyta</taxon>
        <taxon>Magnoliopsida</taxon>
        <taxon>eudicotyledons</taxon>
        <taxon>Gunneridae</taxon>
        <taxon>Pentapetalae</taxon>
        <taxon>rosids</taxon>
        <taxon>malvids</taxon>
        <taxon>Brassicales</taxon>
        <taxon>Brassicaceae</taxon>
        <taxon>Brassiceae</taxon>
        <taxon>Brassica</taxon>
    </lineage>
</organism>
<reference evidence="2" key="1">
    <citation type="submission" date="2019-12" db="EMBL/GenBank/DDBJ databases">
        <title>Genome sequencing and annotation of Brassica cretica.</title>
        <authorList>
            <person name="Studholme D.J."/>
            <person name="Sarris P.F."/>
        </authorList>
    </citation>
    <scope>NUCLEOTIDE SEQUENCE</scope>
    <source>
        <strain evidence="2">PFS-001/15</strain>
        <tissue evidence="2">Leaf</tissue>
    </source>
</reference>
<evidence type="ECO:0000313" key="3">
    <source>
        <dbReference type="Proteomes" id="UP000712281"/>
    </source>
</evidence>
<comment type="caution">
    <text evidence="2">The sequence shown here is derived from an EMBL/GenBank/DDBJ whole genome shotgun (WGS) entry which is preliminary data.</text>
</comment>
<dbReference type="EMBL" id="QGKW02001988">
    <property type="protein sequence ID" value="KAF2552891.1"/>
    <property type="molecule type" value="Genomic_DNA"/>
</dbReference>
<accession>A0A8S9H1W8</accession>
<dbReference type="AlphaFoldDB" id="A0A8S9H1W8"/>
<dbReference type="Proteomes" id="UP000712281">
    <property type="component" value="Unassembled WGS sequence"/>
</dbReference>